<sequence>MKLHYTCAALDSVVRNSASGFIHVQCDEACEYVPPSKNCVTLSINQINSYRIWKPFN</sequence>
<organism evidence="1">
    <name type="scientific">Arundo donax</name>
    <name type="common">Giant reed</name>
    <name type="synonym">Donax arundinaceus</name>
    <dbReference type="NCBI Taxonomy" id="35708"/>
    <lineage>
        <taxon>Eukaryota</taxon>
        <taxon>Viridiplantae</taxon>
        <taxon>Streptophyta</taxon>
        <taxon>Embryophyta</taxon>
        <taxon>Tracheophyta</taxon>
        <taxon>Spermatophyta</taxon>
        <taxon>Magnoliopsida</taxon>
        <taxon>Liliopsida</taxon>
        <taxon>Poales</taxon>
        <taxon>Poaceae</taxon>
        <taxon>PACMAD clade</taxon>
        <taxon>Arundinoideae</taxon>
        <taxon>Arundineae</taxon>
        <taxon>Arundo</taxon>
    </lineage>
</organism>
<dbReference type="AlphaFoldDB" id="A0A0A8XNW4"/>
<evidence type="ECO:0000313" key="1">
    <source>
        <dbReference type="EMBL" id="JAD15339.1"/>
    </source>
</evidence>
<accession>A0A0A8XNW4</accession>
<protein>
    <submittedName>
        <fullName evidence="1">Uncharacterized protein</fullName>
    </submittedName>
</protein>
<dbReference type="EMBL" id="GBRH01282556">
    <property type="protein sequence ID" value="JAD15339.1"/>
    <property type="molecule type" value="Transcribed_RNA"/>
</dbReference>
<reference evidence="1" key="1">
    <citation type="submission" date="2014-09" db="EMBL/GenBank/DDBJ databases">
        <authorList>
            <person name="Magalhaes I.L.F."/>
            <person name="Oliveira U."/>
            <person name="Santos F.R."/>
            <person name="Vidigal T.H.D.A."/>
            <person name="Brescovit A.D."/>
            <person name="Santos A.J."/>
        </authorList>
    </citation>
    <scope>NUCLEOTIDE SEQUENCE</scope>
    <source>
        <tissue evidence="1">Shoot tissue taken approximately 20 cm above the soil surface</tissue>
    </source>
</reference>
<proteinExistence type="predicted"/>
<reference evidence="1" key="2">
    <citation type="journal article" date="2015" name="Data Brief">
        <title>Shoot transcriptome of the giant reed, Arundo donax.</title>
        <authorList>
            <person name="Barrero R.A."/>
            <person name="Guerrero F.D."/>
            <person name="Moolhuijzen P."/>
            <person name="Goolsby J.A."/>
            <person name="Tidwell J."/>
            <person name="Bellgard S.E."/>
            <person name="Bellgard M.I."/>
        </authorList>
    </citation>
    <scope>NUCLEOTIDE SEQUENCE</scope>
    <source>
        <tissue evidence="1">Shoot tissue taken approximately 20 cm above the soil surface</tissue>
    </source>
</reference>
<name>A0A0A8XNW4_ARUDO</name>